<dbReference type="Proteomes" id="UP001549145">
    <property type="component" value="Unassembled WGS sequence"/>
</dbReference>
<evidence type="ECO:0000256" key="2">
    <source>
        <dbReference type="ARBA" id="ARBA00005833"/>
    </source>
</evidence>
<dbReference type="EMBL" id="JBEPMM010000001">
    <property type="protein sequence ID" value="MET3691060.1"/>
    <property type="molecule type" value="Genomic_DNA"/>
</dbReference>
<comment type="caution">
    <text evidence="9">The sequence shown here is derived from an EMBL/GenBank/DDBJ whole genome shotgun (WGS) entry which is preliminary data.</text>
</comment>
<evidence type="ECO:0000256" key="7">
    <source>
        <dbReference type="SAM" id="MobiDB-lite"/>
    </source>
</evidence>
<dbReference type="PANTHER" id="PTHR10742">
    <property type="entry name" value="FLAVIN MONOAMINE OXIDASE"/>
    <property type="match status" value="1"/>
</dbReference>
<evidence type="ECO:0000313" key="9">
    <source>
        <dbReference type="EMBL" id="MET3691060.1"/>
    </source>
</evidence>
<evidence type="ECO:0000259" key="8">
    <source>
        <dbReference type="Pfam" id="PF01593"/>
    </source>
</evidence>
<dbReference type="Pfam" id="PF01593">
    <property type="entry name" value="Amino_oxidase"/>
    <property type="match status" value="2"/>
</dbReference>
<accession>A0ABV2KZQ8</accession>
<evidence type="ECO:0000256" key="5">
    <source>
        <dbReference type="ARBA" id="ARBA00023070"/>
    </source>
</evidence>
<evidence type="ECO:0000313" key="10">
    <source>
        <dbReference type="Proteomes" id="UP001549145"/>
    </source>
</evidence>
<evidence type="ECO:0000256" key="1">
    <source>
        <dbReference type="ARBA" id="ARBA00004814"/>
    </source>
</evidence>
<dbReference type="RefSeq" id="WP_238277984.1">
    <property type="nucleotide sequence ID" value="NZ_BPQL01000027.1"/>
</dbReference>
<feature type="domain" description="Amine oxidase" evidence="8">
    <location>
        <begin position="184"/>
        <end position="428"/>
    </location>
</feature>
<evidence type="ECO:0000256" key="6">
    <source>
        <dbReference type="ARBA" id="ARBA00047321"/>
    </source>
</evidence>
<comment type="catalytic activity">
    <reaction evidence="6">
        <text>L-tryptophan + O2 = indole-3-acetamide + CO2 + H2O</text>
        <dbReference type="Rhea" id="RHEA:16165"/>
        <dbReference type="ChEBI" id="CHEBI:15377"/>
        <dbReference type="ChEBI" id="CHEBI:15379"/>
        <dbReference type="ChEBI" id="CHEBI:16031"/>
        <dbReference type="ChEBI" id="CHEBI:16526"/>
        <dbReference type="ChEBI" id="CHEBI:57912"/>
        <dbReference type="EC" id="1.13.12.3"/>
    </reaction>
</comment>
<comment type="similarity">
    <text evidence="2">Belongs to the tryptophan 2-monooxygenase family.</text>
</comment>
<dbReference type="SUPFAM" id="SSF51905">
    <property type="entry name" value="FAD/NAD(P)-binding domain"/>
    <property type="match status" value="1"/>
</dbReference>
<feature type="domain" description="Amine oxidase" evidence="8">
    <location>
        <begin position="36"/>
        <end position="85"/>
    </location>
</feature>
<gene>
    <name evidence="9" type="ORF">ABID43_000579</name>
</gene>
<dbReference type="PRINTS" id="PR00419">
    <property type="entry name" value="ADXRDTASE"/>
</dbReference>
<dbReference type="InterPro" id="IPR002937">
    <property type="entry name" value="Amino_oxidase"/>
</dbReference>
<evidence type="ECO:0000256" key="4">
    <source>
        <dbReference type="ARBA" id="ARBA00017871"/>
    </source>
</evidence>
<dbReference type="Gene3D" id="3.90.660.10">
    <property type="match status" value="1"/>
</dbReference>
<reference evidence="9 10" key="1">
    <citation type="submission" date="2024-06" db="EMBL/GenBank/DDBJ databases">
        <title>Genomic Encyclopedia of Type Strains, Phase IV (KMG-IV): sequencing the most valuable type-strain genomes for metagenomic binning, comparative biology and taxonomic classification.</title>
        <authorList>
            <person name="Goeker M."/>
        </authorList>
    </citation>
    <scope>NUCLEOTIDE SEQUENCE [LARGE SCALE GENOMIC DNA]</scope>
    <source>
        <strain evidence="9 10">DSM 21331</strain>
    </source>
</reference>
<sequence length="463" mass="49015">MRTSRPEHERWRPSIAPRLAPLPDDPEVIVVGAGAAGIAAARALTARGVRVAVLEARDRVGGRLVTVSLRGHAVDLGGHWLHAGPINPLVRLGTARGEPLRVAAQDSHLWVGRRHGRPAEAAALGRAFAIADRAMSTQATWPGPDRAAATALPPGLGPWGRRVERVHGLVSGQGLDRVSLQDFPSMEYGDNCFIAGGYGGYLARLAQGLPVALGTPVTGIDWGGPGVRVCAGSRSFAARAVIVTVPTMVLRATPLFTPALPPEVEGAIRGFTTGIYEHAVLHWPSCPFRGADRLASLVGGRDASPGLLTRIDGTPFHFFELDAPMAAALDARRAGPDGVRRLVRTTLAAHFGARALHDLSIPAVSDWRHDPFARGSWAVVPPGHAGARAALQAPVADRVWFAGEALSRLQWGTAGGAYEEGQRAGEAVADSLSGCRCPERRRRREGTDRPAGRRALRPQPSGR</sequence>
<dbReference type="InterPro" id="IPR036188">
    <property type="entry name" value="FAD/NAD-bd_sf"/>
</dbReference>
<feature type="region of interest" description="Disordered" evidence="7">
    <location>
        <begin position="439"/>
        <end position="463"/>
    </location>
</feature>
<name>A0ABV2KZQ8_9HYPH</name>
<proteinExistence type="inferred from homology"/>
<dbReference type="Gene3D" id="3.50.50.60">
    <property type="entry name" value="FAD/NAD(P)-binding domain"/>
    <property type="match status" value="2"/>
</dbReference>
<evidence type="ECO:0000256" key="3">
    <source>
        <dbReference type="ARBA" id="ARBA00012535"/>
    </source>
</evidence>
<keyword evidence="10" id="KW-1185">Reference proteome</keyword>
<keyword evidence="5" id="KW-0073">Auxin biosynthesis</keyword>
<comment type="pathway">
    <text evidence="1">Plant hormone metabolism; auxin biosynthesis.</text>
</comment>
<organism evidence="9 10">
    <name type="scientific">Methylobacterium goesingense</name>
    <dbReference type="NCBI Taxonomy" id="243690"/>
    <lineage>
        <taxon>Bacteria</taxon>
        <taxon>Pseudomonadati</taxon>
        <taxon>Pseudomonadota</taxon>
        <taxon>Alphaproteobacteria</taxon>
        <taxon>Hyphomicrobiales</taxon>
        <taxon>Methylobacteriaceae</taxon>
        <taxon>Methylobacterium</taxon>
    </lineage>
</organism>
<protein>
    <recommendedName>
        <fullName evidence="4">Tryptophan 2-monooxygenase</fullName>
        <ecNumber evidence="3">1.13.12.3</ecNumber>
    </recommendedName>
</protein>
<dbReference type="PANTHER" id="PTHR10742:SF410">
    <property type="entry name" value="LYSINE-SPECIFIC HISTONE DEMETHYLASE 2"/>
    <property type="match status" value="1"/>
</dbReference>
<dbReference type="EC" id="1.13.12.3" evidence="3"/>
<dbReference type="InterPro" id="IPR050281">
    <property type="entry name" value="Flavin_monoamine_oxidase"/>
</dbReference>